<dbReference type="Proteomes" id="UP000789920">
    <property type="component" value="Unassembled WGS sequence"/>
</dbReference>
<reference evidence="1" key="1">
    <citation type="submission" date="2021-06" db="EMBL/GenBank/DDBJ databases">
        <authorList>
            <person name="Kallberg Y."/>
            <person name="Tangrot J."/>
            <person name="Rosling A."/>
        </authorList>
    </citation>
    <scope>NUCLEOTIDE SEQUENCE</scope>
    <source>
        <strain evidence="1">MA461A</strain>
    </source>
</reference>
<feature type="non-terminal residue" evidence="1">
    <location>
        <position position="1"/>
    </location>
</feature>
<gene>
    <name evidence="1" type="ORF">RPERSI_LOCUS36038</name>
</gene>
<protein>
    <submittedName>
        <fullName evidence="1">16614_t:CDS:1</fullName>
    </submittedName>
</protein>
<organism evidence="1 2">
    <name type="scientific">Racocetra persica</name>
    <dbReference type="NCBI Taxonomy" id="160502"/>
    <lineage>
        <taxon>Eukaryota</taxon>
        <taxon>Fungi</taxon>
        <taxon>Fungi incertae sedis</taxon>
        <taxon>Mucoromycota</taxon>
        <taxon>Glomeromycotina</taxon>
        <taxon>Glomeromycetes</taxon>
        <taxon>Diversisporales</taxon>
        <taxon>Gigasporaceae</taxon>
        <taxon>Racocetra</taxon>
    </lineage>
</organism>
<evidence type="ECO:0000313" key="1">
    <source>
        <dbReference type="EMBL" id="CAG8850337.1"/>
    </source>
</evidence>
<comment type="caution">
    <text evidence="1">The sequence shown here is derived from an EMBL/GenBank/DDBJ whole genome shotgun (WGS) entry which is preliminary data.</text>
</comment>
<sequence length="138" mass="15909">QNKSTNRLDDIIELTDKGRERVAKIKQNAASDLTKCLNFFLNNNLKNDFDTHKYAVRVIIKVMLSDIEELFPVQLFVEGTYRSQHMPVVSQSKVSRINLSLQAHDHAIIARHAHHSSGVEIALKYWHLTIIQVKYTLD</sequence>
<name>A0ACA9SWE4_9GLOM</name>
<accession>A0ACA9SWE4</accession>
<feature type="non-terminal residue" evidence="1">
    <location>
        <position position="138"/>
    </location>
</feature>
<dbReference type="EMBL" id="CAJVQC010170241">
    <property type="protein sequence ID" value="CAG8850337.1"/>
    <property type="molecule type" value="Genomic_DNA"/>
</dbReference>
<keyword evidence="2" id="KW-1185">Reference proteome</keyword>
<evidence type="ECO:0000313" key="2">
    <source>
        <dbReference type="Proteomes" id="UP000789920"/>
    </source>
</evidence>
<proteinExistence type="predicted"/>